<sequence>MGMLGASVGIRFIRFQFVDLTNNVRYRVIPIAYFEKMLASPRPSISILTAGLGVVFLTMADGFAPDSEYLYLPDMSSLRVLPYKPGHASVLGWFEEKLPIAGLGGQLSAKARLCPRRILGRVIETARTVSEVEFLVGFETEFILLRSTDPITTAHTLQGYSNSLALPTGSIAEQVLEEIVAALETSGIEVQMYHAEAAPGQYEIVTGPLSPLQATDALVHTRETIHNVASKYGLRATLAPRIHEYSCGSAAHAHISVHSTKADSPPKGTEFTALESGFLAGLLENLSAALAFTLPLPASYKRMLDGIFSGGTFVSWGTDNHEVPVRLCNATSPAAKNFEVKPIDRTANPYLVLAALLGAGHHGICSGSTLTIKNCVGPSAAQRGENGLKVLGISERMPLNWEDARGKLENSTTMREILGEDVIKKYLSVNATMAKALDEPETESAKLSLLVETH</sequence>
<dbReference type="SUPFAM" id="SSF54368">
    <property type="entry name" value="Glutamine synthetase, N-terminal domain"/>
    <property type="match status" value="1"/>
</dbReference>
<keyword evidence="7" id="KW-1185">Reference proteome</keyword>
<proteinExistence type="inferred from homology"/>
<evidence type="ECO:0000256" key="2">
    <source>
        <dbReference type="ARBA" id="ARBA00022598"/>
    </source>
</evidence>
<dbReference type="PANTHER" id="PTHR43785:SF2">
    <property type="entry name" value="TYPE-1 GLUTAMINE SYNTHETASE 1"/>
    <property type="match status" value="1"/>
</dbReference>
<dbReference type="GO" id="GO:0006542">
    <property type="term" value="P:glutamine biosynthetic process"/>
    <property type="evidence" value="ECO:0007669"/>
    <property type="project" value="InterPro"/>
</dbReference>
<dbReference type="SUPFAM" id="SSF55931">
    <property type="entry name" value="Glutamine synthetase/guanido kinase"/>
    <property type="match status" value="1"/>
</dbReference>
<dbReference type="InterPro" id="IPR036651">
    <property type="entry name" value="Gln_synt_N_sf"/>
</dbReference>
<evidence type="ECO:0000313" key="7">
    <source>
        <dbReference type="Proteomes" id="UP001218218"/>
    </source>
</evidence>
<evidence type="ECO:0000256" key="4">
    <source>
        <dbReference type="RuleBase" id="RU000384"/>
    </source>
</evidence>
<evidence type="ECO:0000313" key="6">
    <source>
        <dbReference type="EMBL" id="KAJ7306252.1"/>
    </source>
</evidence>
<feature type="domain" description="GS catalytic" evidence="5">
    <location>
        <begin position="115"/>
        <end position="454"/>
    </location>
</feature>
<dbReference type="Gene3D" id="3.30.590.10">
    <property type="entry name" value="Glutamine synthetase/guanido kinase, catalytic domain"/>
    <property type="match status" value="1"/>
</dbReference>
<dbReference type="SMART" id="SM01230">
    <property type="entry name" value="Gln-synt_C"/>
    <property type="match status" value="1"/>
</dbReference>
<evidence type="ECO:0000256" key="3">
    <source>
        <dbReference type="PROSITE-ProRule" id="PRU01331"/>
    </source>
</evidence>
<name>A0AAD7EAR0_9AGAR</name>
<keyword evidence="2" id="KW-0436">Ligase</keyword>
<reference evidence="6" key="1">
    <citation type="submission" date="2023-03" db="EMBL/GenBank/DDBJ databases">
        <title>Massive genome expansion in bonnet fungi (Mycena s.s.) driven by repeated elements and novel gene families across ecological guilds.</title>
        <authorList>
            <consortium name="Lawrence Berkeley National Laboratory"/>
            <person name="Harder C.B."/>
            <person name="Miyauchi S."/>
            <person name="Viragh M."/>
            <person name="Kuo A."/>
            <person name="Thoen E."/>
            <person name="Andreopoulos B."/>
            <person name="Lu D."/>
            <person name="Skrede I."/>
            <person name="Drula E."/>
            <person name="Henrissat B."/>
            <person name="Morin E."/>
            <person name="Kohler A."/>
            <person name="Barry K."/>
            <person name="LaButti K."/>
            <person name="Morin E."/>
            <person name="Salamov A."/>
            <person name="Lipzen A."/>
            <person name="Mereny Z."/>
            <person name="Hegedus B."/>
            <person name="Baldrian P."/>
            <person name="Stursova M."/>
            <person name="Weitz H."/>
            <person name="Taylor A."/>
            <person name="Grigoriev I.V."/>
            <person name="Nagy L.G."/>
            <person name="Martin F."/>
            <person name="Kauserud H."/>
        </authorList>
    </citation>
    <scope>NUCLEOTIDE SEQUENCE</scope>
    <source>
        <strain evidence="6">CBHHK002</strain>
    </source>
</reference>
<dbReference type="PANTHER" id="PTHR43785">
    <property type="entry name" value="GAMMA-GLUTAMYLPUTRESCINE SYNTHETASE"/>
    <property type="match status" value="1"/>
</dbReference>
<comment type="caution">
    <text evidence="6">The sequence shown here is derived from an EMBL/GenBank/DDBJ whole genome shotgun (WGS) entry which is preliminary data.</text>
</comment>
<dbReference type="InterPro" id="IPR008146">
    <property type="entry name" value="Gln_synth_cat_dom"/>
</dbReference>
<protein>
    <recommendedName>
        <fullName evidence="1">Glutamine synthetase</fullName>
    </recommendedName>
</protein>
<dbReference type="PROSITE" id="PS51987">
    <property type="entry name" value="GS_CATALYTIC"/>
    <property type="match status" value="1"/>
</dbReference>
<evidence type="ECO:0000259" key="5">
    <source>
        <dbReference type="PROSITE" id="PS51987"/>
    </source>
</evidence>
<comment type="similarity">
    <text evidence="3 4">Belongs to the glutamine synthetase family.</text>
</comment>
<evidence type="ECO:0000256" key="1">
    <source>
        <dbReference type="ARBA" id="ARBA00021364"/>
    </source>
</evidence>
<dbReference type="Proteomes" id="UP001218218">
    <property type="component" value="Unassembled WGS sequence"/>
</dbReference>
<dbReference type="Pfam" id="PF00120">
    <property type="entry name" value="Gln-synt_C"/>
    <property type="match status" value="1"/>
</dbReference>
<accession>A0AAD7EAR0</accession>
<dbReference type="InterPro" id="IPR014746">
    <property type="entry name" value="Gln_synth/guanido_kin_cat_dom"/>
</dbReference>
<dbReference type="EMBL" id="JARIHO010000093">
    <property type="protein sequence ID" value="KAJ7306252.1"/>
    <property type="molecule type" value="Genomic_DNA"/>
</dbReference>
<dbReference type="Gene3D" id="3.10.20.70">
    <property type="entry name" value="Glutamine synthetase, N-terminal domain"/>
    <property type="match status" value="1"/>
</dbReference>
<gene>
    <name evidence="6" type="ORF">DFH08DRAFT_824700</name>
</gene>
<dbReference type="AlphaFoldDB" id="A0AAD7EAR0"/>
<organism evidence="6 7">
    <name type="scientific">Mycena albidolilacea</name>
    <dbReference type="NCBI Taxonomy" id="1033008"/>
    <lineage>
        <taxon>Eukaryota</taxon>
        <taxon>Fungi</taxon>
        <taxon>Dikarya</taxon>
        <taxon>Basidiomycota</taxon>
        <taxon>Agaricomycotina</taxon>
        <taxon>Agaricomycetes</taxon>
        <taxon>Agaricomycetidae</taxon>
        <taxon>Agaricales</taxon>
        <taxon>Marasmiineae</taxon>
        <taxon>Mycenaceae</taxon>
        <taxon>Mycena</taxon>
    </lineage>
</organism>
<dbReference type="GO" id="GO:0004356">
    <property type="term" value="F:glutamine synthetase activity"/>
    <property type="evidence" value="ECO:0007669"/>
    <property type="project" value="InterPro"/>
</dbReference>